<evidence type="ECO:0000313" key="8">
    <source>
        <dbReference type="EMBL" id="AGA32058.1"/>
    </source>
</evidence>
<feature type="transmembrane region" description="Helical" evidence="7">
    <location>
        <begin position="70"/>
        <end position="99"/>
    </location>
</feature>
<dbReference type="RefSeq" id="WP_015257213.1">
    <property type="nucleotide sequence ID" value="NC_019902.2"/>
</dbReference>
<dbReference type="EMBL" id="CP003989">
    <property type="protein sequence ID" value="AGA32058.1"/>
    <property type="molecule type" value="Genomic_DNA"/>
</dbReference>
<evidence type="ECO:0000256" key="4">
    <source>
        <dbReference type="ARBA" id="ARBA00022692"/>
    </source>
</evidence>
<evidence type="ECO:0000256" key="2">
    <source>
        <dbReference type="ARBA" id="ARBA00022448"/>
    </source>
</evidence>
<protein>
    <submittedName>
        <fullName evidence="8">Integral membrane protein</fullName>
    </submittedName>
</protein>
<feature type="transmembrane region" description="Helical" evidence="7">
    <location>
        <begin position="105"/>
        <end position="126"/>
    </location>
</feature>
<keyword evidence="9" id="KW-1185">Reference proteome</keyword>
<evidence type="ECO:0000313" key="9">
    <source>
        <dbReference type="Proteomes" id="UP000010809"/>
    </source>
</evidence>
<keyword evidence="3" id="KW-1003">Cell membrane</keyword>
<dbReference type="Proteomes" id="UP000010809">
    <property type="component" value="Chromosome"/>
</dbReference>
<evidence type="ECO:0000256" key="1">
    <source>
        <dbReference type="ARBA" id="ARBA00004651"/>
    </source>
</evidence>
<feature type="transmembrane region" description="Helical" evidence="7">
    <location>
        <begin position="40"/>
        <end position="58"/>
    </location>
</feature>
<evidence type="ECO:0000256" key="3">
    <source>
        <dbReference type="ARBA" id="ARBA00022475"/>
    </source>
</evidence>
<sequence>MPHISVAFPLWLQIAAAVALALLLGWMLRQMTWNDIFVPGRIQHFVIAALLMLLIWSLRAQSVDGLAMHFLGVTVVTLVFGWQLAVLMVSLVVVMLAVLGIVEPLQVPLTILLSGALPALAVWGLLGFSERRLPPHMFIYLYVVGFFGGALSVLVVMGSYSALFGLFTEVPWELVYSEYLRYTMLLILPEGVLNGMLITGLVMFRPEWVVTYSDARYVDGR</sequence>
<evidence type="ECO:0000256" key="5">
    <source>
        <dbReference type="ARBA" id="ARBA00022989"/>
    </source>
</evidence>
<dbReference type="eggNOG" id="COG3235">
    <property type="taxonomic scope" value="Bacteria"/>
</dbReference>
<dbReference type="GO" id="GO:0005886">
    <property type="term" value="C:plasma membrane"/>
    <property type="evidence" value="ECO:0007669"/>
    <property type="project" value="UniProtKB-SubCell"/>
</dbReference>
<feature type="transmembrane region" description="Helical" evidence="7">
    <location>
        <begin position="7"/>
        <end position="28"/>
    </location>
</feature>
<gene>
    <name evidence="8" type="ordered locus">TVNIR_0350</name>
</gene>
<dbReference type="InterPro" id="IPR002751">
    <property type="entry name" value="CbiM/NikMN"/>
</dbReference>
<keyword evidence="4 7" id="KW-0812">Transmembrane</keyword>
<organism evidence="8 9">
    <name type="scientific">Thioalkalivibrio nitratireducens (strain DSM 14787 / UNIQEM 213 / ALEN2)</name>
    <dbReference type="NCBI Taxonomy" id="1255043"/>
    <lineage>
        <taxon>Bacteria</taxon>
        <taxon>Pseudomonadati</taxon>
        <taxon>Pseudomonadota</taxon>
        <taxon>Gammaproteobacteria</taxon>
        <taxon>Chromatiales</taxon>
        <taxon>Ectothiorhodospiraceae</taxon>
        <taxon>Thioalkalivibrio</taxon>
    </lineage>
</organism>
<evidence type="ECO:0000256" key="6">
    <source>
        <dbReference type="ARBA" id="ARBA00023136"/>
    </source>
</evidence>
<feature type="transmembrane region" description="Helical" evidence="7">
    <location>
        <begin position="138"/>
        <end position="167"/>
    </location>
</feature>
<dbReference type="STRING" id="1255043.TVNIR_0350"/>
<dbReference type="OrthoDB" id="5297929at2"/>
<keyword evidence="2" id="KW-0813">Transport</keyword>
<dbReference type="Pfam" id="PF01891">
    <property type="entry name" value="CbiM"/>
    <property type="match status" value="1"/>
</dbReference>
<comment type="subcellular location">
    <subcellularLocation>
        <location evidence="1">Cell membrane</location>
        <topology evidence="1">Multi-pass membrane protein</topology>
    </subcellularLocation>
</comment>
<dbReference type="HOGENOM" id="CLU_081268_1_0_6"/>
<dbReference type="Gene3D" id="1.10.1760.20">
    <property type="match status" value="1"/>
</dbReference>
<accession>L0DSR7</accession>
<dbReference type="AlphaFoldDB" id="L0DSR7"/>
<keyword evidence="5 7" id="KW-1133">Transmembrane helix</keyword>
<dbReference type="KEGG" id="tni:TVNIR_0350"/>
<dbReference type="GO" id="GO:0000041">
    <property type="term" value="P:transition metal ion transport"/>
    <property type="evidence" value="ECO:0007669"/>
    <property type="project" value="InterPro"/>
</dbReference>
<keyword evidence="6 7" id="KW-0472">Membrane</keyword>
<proteinExistence type="predicted"/>
<dbReference type="PATRIC" id="fig|1255043.3.peg.350"/>
<feature type="transmembrane region" description="Helical" evidence="7">
    <location>
        <begin position="179"/>
        <end position="204"/>
    </location>
</feature>
<reference evidence="8" key="1">
    <citation type="submission" date="2015-12" db="EMBL/GenBank/DDBJ databases">
        <authorList>
            <person name="Tikhonova T.V."/>
            <person name="Pavlov A.R."/>
            <person name="Beletsky A.V."/>
            <person name="Mardanov A.V."/>
            <person name="Sorokin D.Y."/>
            <person name="Ravin N.V."/>
            <person name="Popov V.O."/>
        </authorList>
    </citation>
    <scope>NUCLEOTIDE SEQUENCE</scope>
    <source>
        <strain evidence="8">DSM 14787</strain>
    </source>
</reference>
<evidence type="ECO:0000256" key="7">
    <source>
        <dbReference type="SAM" id="Phobius"/>
    </source>
</evidence>
<name>L0DSR7_THIND</name>